<dbReference type="InterPro" id="IPR011333">
    <property type="entry name" value="SKP1/BTB/POZ_sf"/>
</dbReference>
<dbReference type="AlphaFoldDB" id="A0A7M5VC34"/>
<dbReference type="GeneID" id="136814276"/>
<dbReference type="PROSITE" id="PS50097">
    <property type="entry name" value="BTB"/>
    <property type="match status" value="1"/>
</dbReference>
<dbReference type="Pfam" id="PF00651">
    <property type="entry name" value="BTB"/>
    <property type="match status" value="1"/>
</dbReference>
<feature type="domain" description="BTB" evidence="3">
    <location>
        <begin position="31"/>
        <end position="100"/>
    </location>
</feature>
<evidence type="ECO:0000259" key="3">
    <source>
        <dbReference type="PROSITE" id="PS50097"/>
    </source>
</evidence>
<dbReference type="PANTHER" id="PTHR45632:SF3">
    <property type="entry name" value="KELCH-LIKE PROTEIN 32"/>
    <property type="match status" value="1"/>
</dbReference>
<dbReference type="EnsemblMetazoa" id="CLYHEMT008215.1">
    <property type="protein sequence ID" value="CLYHEMP008215.1"/>
    <property type="gene ID" value="CLYHEMG008215"/>
</dbReference>
<dbReference type="Gene3D" id="1.25.40.420">
    <property type="match status" value="1"/>
</dbReference>
<dbReference type="SMART" id="SM00875">
    <property type="entry name" value="BACK"/>
    <property type="match status" value="1"/>
</dbReference>
<sequence length="572" mass="65176">MAAVVESKFDKQHREGLLNSLSQYQIDGNFTDVLLKFKSKEILAHRVILSAASEVFAAMFQTNMKETNEGIVDLSTIYGETDLSKEFITYIYTGFISLDEHNIEGFLSFSSYFMMLNLKQKCCRFLEKALQLSNSLDIFDIASHFQCFELKEKCMKMIEENFDKIIKYENFLRMRNNTILEVLSSDGIQVESEDLVLLTYLKWLDHDWKQRSNYFNDVFKCVRTGFLSGQCFDMLTSRFYSLSLSTPENILMITNDAMCVDDSATLDASKENLQPRHCLDTSTVIMTTGGYDGNSCLVSSFAFLPNECNWAHLAPMQTSRHDHGTVSIGNDLFVAGGFNSRKGPLNTTEHYNSMSNKWRDLGHMHFKRKSLGISVYQDKLFVSGGLDENYNALDSVEFYDDESRCWKVFPNMNQARYSHGFVGSNQYGLFSIGGWKCATVERCVDGEWRMVAEMSNPRAGATNVIHGHQIYVCGGYNSECVNSLEIYNIDNGTWTQGASASVARWRAGYAISENTIYIIGGRDSTWQYLDTVESYDIDTNKWNFETPLPCKLMGLRCSVVKVPKHYVNNIMK</sequence>
<evidence type="ECO:0000256" key="2">
    <source>
        <dbReference type="ARBA" id="ARBA00022737"/>
    </source>
</evidence>
<proteinExistence type="predicted"/>
<dbReference type="SMART" id="SM00225">
    <property type="entry name" value="BTB"/>
    <property type="match status" value="1"/>
</dbReference>
<reference evidence="4" key="1">
    <citation type="submission" date="2021-01" db="UniProtKB">
        <authorList>
            <consortium name="EnsemblMetazoa"/>
        </authorList>
    </citation>
    <scope>IDENTIFICATION</scope>
</reference>
<dbReference type="Gene3D" id="3.30.710.10">
    <property type="entry name" value="Potassium Channel Kv1.1, Chain A"/>
    <property type="match status" value="1"/>
</dbReference>
<keyword evidence="5" id="KW-1185">Reference proteome</keyword>
<dbReference type="OrthoDB" id="6359943at2759"/>
<dbReference type="SMART" id="SM00612">
    <property type="entry name" value="Kelch"/>
    <property type="match status" value="6"/>
</dbReference>
<dbReference type="PIRSF" id="PIRSF037037">
    <property type="entry name" value="Kelch-like_protein_gigaxonin"/>
    <property type="match status" value="1"/>
</dbReference>
<dbReference type="InterPro" id="IPR006652">
    <property type="entry name" value="Kelch_1"/>
</dbReference>
<protein>
    <recommendedName>
        <fullName evidence="3">BTB domain-containing protein</fullName>
    </recommendedName>
</protein>
<accession>A0A7M5VC34</accession>
<dbReference type="InterPro" id="IPR015915">
    <property type="entry name" value="Kelch-typ_b-propeller"/>
</dbReference>
<keyword evidence="2" id="KW-0677">Repeat</keyword>
<name>A0A7M5VC34_9CNID</name>
<dbReference type="PANTHER" id="PTHR45632">
    <property type="entry name" value="LD33804P"/>
    <property type="match status" value="1"/>
</dbReference>
<dbReference type="InterPro" id="IPR011705">
    <property type="entry name" value="BACK"/>
</dbReference>
<evidence type="ECO:0000313" key="5">
    <source>
        <dbReference type="Proteomes" id="UP000594262"/>
    </source>
</evidence>
<evidence type="ECO:0000313" key="4">
    <source>
        <dbReference type="EnsemblMetazoa" id="CLYHEMP008215.1"/>
    </source>
</evidence>
<dbReference type="Pfam" id="PF01344">
    <property type="entry name" value="Kelch_1"/>
    <property type="match status" value="4"/>
</dbReference>
<keyword evidence="1" id="KW-0880">Kelch repeat</keyword>
<organism evidence="4 5">
    <name type="scientific">Clytia hemisphaerica</name>
    <dbReference type="NCBI Taxonomy" id="252671"/>
    <lineage>
        <taxon>Eukaryota</taxon>
        <taxon>Metazoa</taxon>
        <taxon>Cnidaria</taxon>
        <taxon>Hydrozoa</taxon>
        <taxon>Hydroidolina</taxon>
        <taxon>Leptothecata</taxon>
        <taxon>Obeliida</taxon>
        <taxon>Clytiidae</taxon>
        <taxon>Clytia</taxon>
    </lineage>
</organism>
<dbReference type="InterPro" id="IPR000210">
    <property type="entry name" value="BTB/POZ_dom"/>
</dbReference>
<dbReference type="SUPFAM" id="SSF54695">
    <property type="entry name" value="POZ domain"/>
    <property type="match status" value="1"/>
</dbReference>
<dbReference type="InterPro" id="IPR017096">
    <property type="entry name" value="BTB-kelch_protein"/>
</dbReference>
<dbReference type="SUPFAM" id="SSF117281">
    <property type="entry name" value="Kelch motif"/>
    <property type="match status" value="1"/>
</dbReference>
<dbReference type="RefSeq" id="XP_066926901.1">
    <property type="nucleotide sequence ID" value="XM_067070800.1"/>
</dbReference>
<evidence type="ECO:0000256" key="1">
    <source>
        <dbReference type="ARBA" id="ARBA00022441"/>
    </source>
</evidence>
<dbReference type="Proteomes" id="UP000594262">
    <property type="component" value="Unplaced"/>
</dbReference>
<dbReference type="Gene3D" id="2.120.10.80">
    <property type="entry name" value="Kelch-type beta propeller"/>
    <property type="match status" value="2"/>
</dbReference>
<dbReference type="Pfam" id="PF07707">
    <property type="entry name" value="BACK"/>
    <property type="match status" value="1"/>
</dbReference>